<dbReference type="GO" id="GO:0048188">
    <property type="term" value="C:Set1C/COMPASS complex"/>
    <property type="evidence" value="ECO:0007669"/>
    <property type="project" value="TreeGrafter"/>
</dbReference>
<keyword evidence="4" id="KW-0677">Repeat</keyword>
<name>K2N1Q2_TRYCR</name>
<dbReference type="InterPro" id="IPR015943">
    <property type="entry name" value="WD40/YVTN_repeat-like_dom_sf"/>
</dbReference>
<keyword evidence="7" id="KW-1185">Reference proteome</keyword>
<protein>
    <recommendedName>
        <fullName evidence="8">COMPASS component SWD2</fullName>
    </recommendedName>
</protein>
<evidence type="ECO:0000256" key="1">
    <source>
        <dbReference type="ARBA" id="ARBA00004123"/>
    </source>
</evidence>
<keyword evidence="5" id="KW-0539">Nucleus</keyword>
<dbReference type="Gene3D" id="2.130.10.10">
    <property type="entry name" value="YVTN repeat-like/Quinoprotein amine dehydrogenase"/>
    <property type="match status" value="1"/>
</dbReference>
<reference evidence="6 7" key="1">
    <citation type="journal article" date="2012" name="BMC Genomics">
        <title>Comparative genomic analysis of human infective Trypanosoma cruzi lineages with the bat-restricted subspecies T. cruzi marinkellei.</title>
        <authorList>
            <person name="Franzen O."/>
            <person name="Talavera-Lopez C."/>
            <person name="Ochaya S."/>
            <person name="Butler C.E."/>
            <person name="Messenger L.A."/>
            <person name="Lewis M.D."/>
            <person name="Llewellyn M.S."/>
            <person name="Marinkelle C.J."/>
            <person name="Tyler K.M."/>
            <person name="Miles M.A."/>
            <person name="Andersson B."/>
        </authorList>
    </citation>
    <scope>NUCLEOTIDE SEQUENCE [LARGE SCALE GENOMIC DNA]</scope>
    <source>
        <strain evidence="6 7">B7</strain>
    </source>
</reference>
<comment type="caution">
    <text evidence="6">The sequence shown here is derived from an EMBL/GenBank/DDBJ whole genome shotgun (WGS) entry which is preliminary data.</text>
</comment>
<organism evidence="6 7">
    <name type="scientific">Trypanosoma cruzi marinkellei</name>
    <dbReference type="NCBI Taxonomy" id="85056"/>
    <lineage>
        <taxon>Eukaryota</taxon>
        <taxon>Discoba</taxon>
        <taxon>Euglenozoa</taxon>
        <taxon>Kinetoplastea</taxon>
        <taxon>Metakinetoplastina</taxon>
        <taxon>Trypanosomatida</taxon>
        <taxon>Trypanosomatidae</taxon>
        <taxon>Trypanosoma</taxon>
        <taxon>Schizotrypanum</taxon>
    </lineage>
</organism>
<dbReference type="OrthoDB" id="276661at2759"/>
<dbReference type="SMART" id="SM00320">
    <property type="entry name" value="WD40"/>
    <property type="match status" value="2"/>
</dbReference>
<evidence type="ECO:0000313" key="7">
    <source>
        <dbReference type="Proteomes" id="UP000007350"/>
    </source>
</evidence>
<evidence type="ECO:0000313" key="6">
    <source>
        <dbReference type="EMBL" id="EKF33425.1"/>
    </source>
</evidence>
<comment type="subcellular location">
    <subcellularLocation>
        <location evidence="1">Nucleus</location>
    </subcellularLocation>
</comment>
<dbReference type="Pfam" id="PF00400">
    <property type="entry name" value="WD40"/>
    <property type="match status" value="1"/>
</dbReference>
<dbReference type="EMBL" id="AHKC01009256">
    <property type="protein sequence ID" value="EKF33425.1"/>
    <property type="molecule type" value="Genomic_DNA"/>
</dbReference>
<dbReference type="GO" id="GO:0016070">
    <property type="term" value="P:RNA metabolic process"/>
    <property type="evidence" value="ECO:0007669"/>
    <property type="project" value="UniProtKB-ARBA"/>
</dbReference>
<evidence type="ECO:0000256" key="4">
    <source>
        <dbReference type="ARBA" id="ARBA00022737"/>
    </source>
</evidence>
<comment type="similarity">
    <text evidence="2">Belongs to the WD repeat SWD2 family.</text>
</comment>
<dbReference type="AlphaFoldDB" id="K2N1Q2"/>
<proteinExistence type="inferred from homology"/>
<gene>
    <name evidence="6" type="ORF">MOQ_002706</name>
</gene>
<dbReference type="Proteomes" id="UP000007350">
    <property type="component" value="Unassembled WGS sequence"/>
</dbReference>
<evidence type="ECO:0000256" key="5">
    <source>
        <dbReference type="ARBA" id="ARBA00023242"/>
    </source>
</evidence>
<accession>K2N1Q2</accession>
<dbReference type="PANTHER" id="PTHR19861">
    <property type="entry name" value="WD40 REPEAT PROTEIN SWD2"/>
    <property type="match status" value="1"/>
</dbReference>
<keyword evidence="3" id="KW-0853">WD repeat</keyword>
<dbReference type="GO" id="GO:0003682">
    <property type="term" value="F:chromatin binding"/>
    <property type="evidence" value="ECO:0007669"/>
    <property type="project" value="TreeGrafter"/>
</dbReference>
<dbReference type="InterPro" id="IPR037867">
    <property type="entry name" value="Swd2/WDR82"/>
</dbReference>
<evidence type="ECO:0008006" key="8">
    <source>
        <dbReference type="Google" id="ProtNLM"/>
    </source>
</evidence>
<dbReference type="SUPFAM" id="SSF82171">
    <property type="entry name" value="DPP6 N-terminal domain-like"/>
    <property type="match status" value="1"/>
</dbReference>
<sequence>MYVAHLLIFLFLLFYYFFFSTNVCARGLRFGDTIGTKRALCNVVPPSMVGVFSDVDEGDGSPIEVASHFFTGVNDPRVGTMDFSLDGQYFISSHADDALRLVDVFTMRHNETIQLEAFGVHCARFTQSSDVVCVAPRYSSDGHLYLLSLTSAQLFAAMAFVSDDVTELRAVSNTPVYSTISQCPQSDVIASVFSTQGRLLLFHPLISGAIAASGERTVMGNKATVSFSPDGTKLVVGDDCRVRVFDYRKMFSSPLASLDNKSIFTESGAASRCKGAEVAADGSHLLLTSFGGEAVVYALQLGLVSCSYFHNVARRHFIGAGDAVGAKFMFPNVAGSIVVQLSTYMNAGRHLLVYDGYDGHFSGSCRRGALKYELQCKDSDVPVALSVNSKYALLATAARGVTWWSFNL</sequence>
<dbReference type="PANTHER" id="PTHR19861:SF0">
    <property type="entry name" value="WD REPEAT-CONTAINING PROTEIN 82"/>
    <property type="match status" value="1"/>
</dbReference>
<dbReference type="InterPro" id="IPR001680">
    <property type="entry name" value="WD40_rpt"/>
</dbReference>
<evidence type="ECO:0000256" key="3">
    <source>
        <dbReference type="ARBA" id="ARBA00022574"/>
    </source>
</evidence>
<evidence type="ECO:0000256" key="2">
    <source>
        <dbReference type="ARBA" id="ARBA00005616"/>
    </source>
</evidence>